<name>A9EBS9_9FLAO</name>
<reference evidence="1 2" key="1">
    <citation type="journal article" date="2011" name="J. Bacteriol.">
        <title>Genome sequence of the algicidal bacterium Kordia algicida OT-1.</title>
        <authorList>
            <person name="Lee H.S."/>
            <person name="Kang S.G."/>
            <person name="Kwon K.K."/>
            <person name="Lee J.H."/>
            <person name="Kim S.J."/>
        </authorList>
    </citation>
    <scope>NUCLEOTIDE SEQUENCE [LARGE SCALE GENOMIC DNA]</scope>
    <source>
        <strain evidence="1 2">OT-1</strain>
    </source>
</reference>
<dbReference type="HOGENOM" id="CLU_2089874_0_0_10"/>
<comment type="caution">
    <text evidence="1">The sequence shown here is derived from an EMBL/GenBank/DDBJ whole genome shotgun (WGS) entry which is preliminary data.</text>
</comment>
<dbReference type="AlphaFoldDB" id="A9EBS9"/>
<dbReference type="STRING" id="391587.KAOT1_06242"/>
<organism evidence="1 2">
    <name type="scientific">Kordia algicida OT-1</name>
    <dbReference type="NCBI Taxonomy" id="391587"/>
    <lineage>
        <taxon>Bacteria</taxon>
        <taxon>Pseudomonadati</taxon>
        <taxon>Bacteroidota</taxon>
        <taxon>Flavobacteriia</taxon>
        <taxon>Flavobacteriales</taxon>
        <taxon>Flavobacteriaceae</taxon>
        <taxon>Kordia</taxon>
    </lineage>
</organism>
<dbReference type="EMBL" id="ABIB01000017">
    <property type="protein sequence ID" value="EDP94514.1"/>
    <property type="molecule type" value="Genomic_DNA"/>
</dbReference>
<proteinExistence type="predicted"/>
<evidence type="ECO:0000313" key="2">
    <source>
        <dbReference type="Proteomes" id="UP000002945"/>
    </source>
</evidence>
<sequence>THNLSHERYEHDQIHEQIIYNSNQDLLAFFRNPIQSDVSVQDWNHRMSNEIGEKLYDMLEKRIHVLKSVFNTEKVLALAKKQQKSPNRGLYFLFRILSMAIFVDNINNAIVPCEKR</sequence>
<gene>
    <name evidence="1" type="ORF">KAOT1_06242</name>
</gene>
<dbReference type="RefSeq" id="WP_007093817.1">
    <property type="nucleotide sequence ID" value="NZ_DS544873.1"/>
</dbReference>
<accession>A9EBS9</accession>
<evidence type="ECO:0000313" key="1">
    <source>
        <dbReference type="EMBL" id="EDP94514.1"/>
    </source>
</evidence>
<protein>
    <submittedName>
        <fullName evidence="1">Uncharacterized protein</fullName>
    </submittedName>
</protein>
<feature type="non-terminal residue" evidence="1">
    <location>
        <position position="1"/>
    </location>
</feature>
<dbReference type="Proteomes" id="UP000002945">
    <property type="component" value="Unassembled WGS sequence"/>
</dbReference>
<keyword evidence="2" id="KW-1185">Reference proteome</keyword>